<comment type="caution">
    <text evidence="2">The sequence shown here is derived from an EMBL/GenBank/DDBJ whole genome shotgun (WGS) entry which is preliminary data.</text>
</comment>
<feature type="transmembrane region" description="Helical" evidence="1">
    <location>
        <begin position="101"/>
        <end position="118"/>
    </location>
</feature>
<gene>
    <name evidence="2" type="ORF">SE17_38525</name>
</gene>
<keyword evidence="1" id="KW-0472">Membrane</keyword>
<evidence type="ECO:0000256" key="1">
    <source>
        <dbReference type="SAM" id="Phobius"/>
    </source>
</evidence>
<protein>
    <submittedName>
        <fullName evidence="2">Uncharacterized protein</fullName>
    </submittedName>
</protein>
<feature type="transmembrane region" description="Helical" evidence="1">
    <location>
        <begin position="124"/>
        <end position="140"/>
    </location>
</feature>
<proteinExistence type="predicted"/>
<evidence type="ECO:0000313" key="2">
    <source>
        <dbReference type="EMBL" id="KPV48353.1"/>
    </source>
</evidence>
<keyword evidence="1" id="KW-0812">Transmembrane</keyword>
<accession>A0A0P9D6X8</accession>
<sequence length="152" mass="16484">MLGFGVTLGWLRFVPVNTNFYVDQIDNVSLVRLVRAVLPGVAPLLAGLAILALLILPLVPRLRQGDWLRPLVPVMLLGSPLSWRQYMGLVALDTLGKFEQLALALAGALALLIGMGVLPSDNMAPLVQGPLLLVLIWRWYRAARPVAKSADA</sequence>
<organism evidence="2 3">
    <name type="scientific">Kouleothrix aurantiaca</name>
    <dbReference type="NCBI Taxonomy" id="186479"/>
    <lineage>
        <taxon>Bacteria</taxon>
        <taxon>Bacillati</taxon>
        <taxon>Chloroflexota</taxon>
        <taxon>Chloroflexia</taxon>
        <taxon>Chloroflexales</taxon>
        <taxon>Roseiflexineae</taxon>
        <taxon>Roseiflexaceae</taxon>
        <taxon>Kouleothrix</taxon>
    </lineage>
</organism>
<evidence type="ECO:0000313" key="3">
    <source>
        <dbReference type="Proteomes" id="UP000050509"/>
    </source>
</evidence>
<keyword evidence="3" id="KW-1185">Reference proteome</keyword>
<name>A0A0P9D6X8_9CHLR</name>
<dbReference type="AlphaFoldDB" id="A0A0P9D6X8"/>
<reference evidence="2 3" key="1">
    <citation type="submission" date="2015-09" db="EMBL/GenBank/DDBJ databases">
        <title>Draft genome sequence of Kouleothrix aurantiaca JCM 19913.</title>
        <authorList>
            <person name="Hemp J."/>
        </authorList>
    </citation>
    <scope>NUCLEOTIDE SEQUENCE [LARGE SCALE GENOMIC DNA]</scope>
    <source>
        <strain evidence="2 3">COM-B</strain>
    </source>
</reference>
<dbReference type="Proteomes" id="UP000050509">
    <property type="component" value="Unassembled WGS sequence"/>
</dbReference>
<keyword evidence="1" id="KW-1133">Transmembrane helix</keyword>
<feature type="transmembrane region" description="Helical" evidence="1">
    <location>
        <begin position="36"/>
        <end position="59"/>
    </location>
</feature>
<dbReference type="EMBL" id="LJCR01002721">
    <property type="protein sequence ID" value="KPV48353.1"/>
    <property type="molecule type" value="Genomic_DNA"/>
</dbReference>